<dbReference type="EMBL" id="CASHTH010002909">
    <property type="protein sequence ID" value="CAI8037047.1"/>
    <property type="molecule type" value="Genomic_DNA"/>
</dbReference>
<evidence type="ECO:0000313" key="7">
    <source>
        <dbReference type="Proteomes" id="UP001174909"/>
    </source>
</evidence>
<dbReference type="SMART" id="SM00543">
    <property type="entry name" value="MIF4G"/>
    <property type="match status" value="3"/>
</dbReference>
<dbReference type="GO" id="GO:0005737">
    <property type="term" value="C:cytoplasm"/>
    <property type="evidence" value="ECO:0007669"/>
    <property type="project" value="UniProtKB-SubCell"/>
</dbReference>
<dbReference type="Proteomes" id="UP001174909">
    <property type="component" value="Unassembled WGS sequence"/>
</dbReference>
<feature type="domain" description="MIF4G" evidence="5">
    <location>
        <begin position="561"/>
        <end position="745"/>
    </location>
</feature>
<feature type="compositionally biased region" description="Low complexity" evidence="4">
    <location>
        <begin position="1249"/>
        <end position="1261"/>
    </location>
</feature>
<keyword evidence="3" id="KW-0175">Coiled coil</keyword>
<feature type="compositionally biased region" description="Low complexity" evidence="4">
    <location>
        <begin position="1198"/>
        <end position="1227"/>
    </location>
</feature>
<evidence type="ECO:0000256" key="3">
    <source>
        <dbReference type="SAM" id="Coils"/>
    </source>
</evidence>
<dbReference type="InterPro" id="IPR003890">
    <property type="entry name" value="MIF4G-like_typ-3"/>
</dbReference>
<reference evidence="6" key="1">
    <citation type="submission" date="2023-03" db="EMBL/GenBank/DDBJ databases">
        <authorList>
            <person name="Steffen K."/>
            <person name="Cardenas P."/>
        </authorList>
    </citation>
    <scope>NUCLEOTIDE SEQUENCE</scope>
</reference>
<evidence type="ECO:0000256" key="1">
    <source>
        <dbReference type="ARBA" id="ARBA00004496"/>
    </source>
</evidence>
<name>A0AA35X433_GEOBA</name>
<feature type="region of interest" description="Disordered" evidence="4">
    <location>
        <begin position="992"/>
        <end position="1042"/>
    </location>
</feature>
<organism evidence="6 7">
    <name type="scientific">Geodia barretti</name>
    <name type="common">Barrett's horny sponge</name>
    <dbReference type="NCBI Taxonomy" id="519541"/>
    <lineage>
        <taxon>Eukaryota</taxon>
        <taxon>Metazoa</taxon>
        <taxon>Porifera</taxon>
        <taxon>Demospongiae</taxon>
        <taxon>Heteroscleromorpha</taxon>
        <taxon>Tetractinellida</taxon>
        <taxon>Astrophorina</taxon>
        <taxon>Geodiidae</taxon>
        <taxon>Geodia</taxon>
    </lineage>
</organism>
<dbReference type="Pfam" id="PF04050">
    <property type="entry name" value="Upf2"/>
    <property type="match status" value="1"/>
</dbReference>
<evidence type="ECO:0000256" key="4">
    <source>
        <dbReference type="SAM" id="MobiDB-lite"/>
    </source>
</evidence>
<evidence type="ECO:0000313" key="6">
    <source>
        <dbReference type="EMBL" id="CAI8037047.1"/>
    </source>
</evidence>
<dbReference type="Gene3D" id="4.10.80.160">
    <property type="match status" value="1"/>
</dbReference>
<proteinExistence type="predicted"/>
<feature type="region of interest" description="Disordered" evidence="4">
    <location>
        <begin position="474"/>
        <end position="509"/>
    </location>
</feature>
<dbReference type="FunFam" id="1.25.40.180:FF:000023">
    <property type="entry name" value="regulator of nonsense transcripts 2 isoform X1"/>
    <property type="match status" value="1"/>
</dbReference>
<feature type="compositionally biased region" description="Acidic residues" evidence="4">
    <location>
        <begin position="522"/>
        <end position="537"/>
    </location>
</feature>
<feature type="compositionally biased region" description="Basic and acidic residues" evidence="4">
    <location>
        <begin position="46"/>
        <end position="66"/>
    </location>
</feature>
<feature type="compositionally biased region" description="Polar residues" evidence="4">
    <location>
        <begin position="1228"/>
        <end position="1248"/>
    </location>
</feature>
<dbReference type="GO" id="GO:0003723">
    <property type="term" value="F:RNA binding"/>
    <property type="evidence" value="ECO:0007669"/>
    <property type="project" value="InterPro"/>
</dbReference>
<dbReference type="PANTHER" id="PTHR12839">
    <property type="entry name" value="NONSENSE-MEDIATED MRNA DECAY PROTEIN 2 UP-FRAMESHIFT SUPPRESSOR 2"/>
    <property type="match status" value="1"/>
</dbReference>
<dbReference type="GO" id="GO:0000184">
    <property type="term" value="P:nuclear-transcribed mRNA catabolic process, nonsense-mediated decay"/>
    <property type="evidence" value="ECO:0007669"/>
    <property type="project" value="InterPro"/>
</dbReference>
<gene>
    <name evidence="6" type="ORF">GBAR_LOCUS20731</name>
</gene>
<evidence type="ECO:0000256" key="2">
    <source>
        <dbReference type="ARBA" id="ARBA00022490"/>
    </source>
</evidence>
<feature type="region of interest" description="Disordered" evidence="4">
    <location>
        <begin position="46"/>
        <end position="78"/>
    </location>
</feature>
<feature type="compositionally biased region" description="Acidic residues" evidence="4">
    <location>
        <begin position="1004"/>
        <end position="1040"/>
    </location>
</feature>
<feature type="region of interest" description="Disordered" evidence="4">
    <location>
        <begin position="1188"/>
        <end position="1296"/>
    </location>
</feature>
<feature type="domain" description="MIF4G" evidence="5">
    <location>
        <begin position="760"/>
        <end position="965"/>
    </location>
</feature>
<dbReference type="PANTHER" id="PTHR12839:SF7">
    <property type="entry name" value="REGULATOR OF NONSENSE TRANSCRIPTS 2"/>
    <property type="match status" value="1"/>
</dbReference>
<dbReference type="InterPro" id="IPR016024">
    <property type="entry name" value="ARM-type_fold"/>
</dbReference>
<keyword evidence="2" id="KW-0963">Cytoplasm</keyword>
<dbReference type="InterPro" id="IPR039762">
    <property type="entry name" value="Nmd2/UPF2"/>
</dbReference>
<evidence type="ECO:0000259" key="5">
    <source>
        <dbReference type="SMART" id="SM00543"/>
    </source>
</evidence>
<dbReference type="GO" id="GO:0035145">
    <property type="term" value="C:exon-exon junction complex"/>
    <property type="evidence" value="ECO:0007669"/>
    <property type="project" value="TreeGrafter"/>
</dbReference>
<accession>A0AA35X433</accession>
<feature type="compositionally biased region" description="Low complexity" evidence="4">
    <location>
        <begin position="476"/>
        <end position="488"/>
    </location>
</feature>
<dbReference type="FunFam" id="1.25.40.180:FF:000014">
    <property type="entry name" value="Putative regulator of nonsense transcripts 2"/>
    <property type="match status" value="1"/>
</dbReference>
<feature type="coiled-coil region" evidence="3">
    <location>
        <begin position="1142"/>
        <end position="1169"/>
    </location>
</feature>
<keyword evidence="7" id="KW-1185">Reference proteome</keyword>
<comment type="caution">
    <text evidence="6">The sequence shown here is derived from an EMBL/GenBank/DDBJ whole genome shotgun (WGS) entry which is preliminary data.</text>
</comment>
<feature type="region of interest" description="Disordered" evidence="4">
    <location>
        <begin position="522"/>
        <end position="548"/>
    </location>
</feature>
<dbReference type="InterPro" id="IPR007193">
    <property type="entry name" value="Upf2/Nmd2_C"/>
</dbReference>
<dbReference type="Pfam" id="PF02854">
    <property type="entry name" value="MIF4G"/>
    <property type="match status" value="3"/>
</dbReference>
<feature type="domain" description="MIF4G" evidence="5">
    <location>
        <begin position="84"/>
        <end position="312"/>
    </location>
</feature>
<comment type="subcellular location">
    <subcellularLocation>
        <location evidence="1">Cytoplasm</location>
    </subcellularLocation>
</comment>
<sequence>MTPRATLSRPRKKGCVCPYHSSSGCCSCGVSPSLCVSVTQQQAEEMKEEAMARAREKQEFRQKNRDAASNTTDRSELKKLDGSVKKNSVFVKKLRTLTEQQRASLTSDFESLNLTRYIGEAATGIAEAKIKLVDVGCAVHMCSLLHGRYSEFSGLLLEQLQRIYSPPLPSKMDDEDRAANVTKFRLGLRLLGELVLGGLVDEDVGLSLLRDMLHHVAETDRLTHGRPYLTVVLSFARHHAEDFAAILPRRQQLLLRKYSIKLPNSQLVPRETRGEFRKMFRSYFKLISAHLQSERRSMNERERRNLQILQNKGELSEERRTGNENAQKAYDKLLTNTNALAVQKDFGGFLLDNLVFFTHFLLQIISSLLRPSFFFLSFFCVCLHTVLMYDISCTCMYMQDILNEEMPELEEFKPPQPQSSDISIELQIPAGLTESVELNPSSLWEDEDSYQFYVGVADIRPFVPAILFEGKKRGTSESSDTAAATPASDGGGGEAKTEGDDKPEEEDEAKVLEQVIRDTEEISLDEEVGVEEEEGGEGGEGGDKGGGAPLIEPGSAIAILEEFITRLPNLMNRKFVDEFAVEFCMSMNFKGNRARLARALFNVDKNRMDLIPFYARLVATLAPCVDDLAPLLVDMLLRDFRFQVRKKDQIHIHSKIKNCRFIGEPSRVQVGYWGDVLCLHDFTHHNIDMACTFIEHCGRYLLRSADSHLRAKALLEIMVRKKRVQRLDGRQRSLVENALHCANPPLPAAREVVVLPPMLEYIQRLLFKELNRTNTEKILRQMRKLDWNDPEVVQFGVTSLSQVWRLKFSNIHCLANLLAGLRAYQEDAVFRAVDSILEDIRLGLEINHPKFNQRRVSCVKFLGEMYNYQLIESNVVFRVLYLLISFGWNVDGSPSPLDPYDNYFRVRLVCTLLDTCGQYFDRGSGKRKMDCFLVFFQCYIFRKRQPVPLELEHLVADTLEPLRPDLPLYSTAQEAYEAAAELEKKYKDKIEEEVAEEERGGGASEEEEEEEDDEEEGDDDEEENEEDDERNAGIPDDEPEAVIKHTPKYIHTQEDEDFLANLDKMMADDLQQRRQEGIKVSDFDVGVPLTLMGGQTRGKSDPLVHEEGELRMKFKVVMRKGHNKQQVKELNIPLDSGLASSLQDTQRAMKDERHEMKKLVLAYEQRQEEEDYSAMVATEKEKIQQNKKVLLYSDSVPQQRRSQQQHGKQTSKQTTQQTRQMNQQAKQPTTQQGKHASKQTALHTPSQYQGQQQTTQRQQAPGGRGGATGGRQRQQRIPHKQQQQQQQLPKYDQLDA</sequence>
<dbReference type="PROSITE" id="PS51257">
    <property type="entry name" value="PROKAR_LIPOPROTEIN"/>
    <property type="match status" value="1"/>
</dbReference>
<protein>
    <submittedName>
        <fullName evidence="6">Regulator of nonsense transcripts 2</fullName>
    </submittedName>
</protein>
<dbReference type="Gene3D" id="1.25.40.180">
    <property type="match status" value="3"/>
</dbReference>
<dbReference type="SUPFAM" id="SSF48371">
    <property type="entry name" value="ARM repeat"/>
    <property type="match status" value="3"/>
</dbReference>